<gene>
    <name evidence="4" type="ORF">I6H43_16625</name>
</gene>
<name>A0A7T4A894_AERJA</name>
<sequence length="155" mass="16949">MLIRQATEADIPMLVAMRMALFCEVGELPHPAADPALMQATERYFTNAFLSGSALSWLAEVDKQVVAAGTLAMFVRPPYPGNLAGREAYLLNMYTLPDYRKQGTASALLDAMVAEAIACGLGKVWLHASEAGRPLYERIGFVANPAYMEWQPPAR</sequence>
<evidence type="ECO:0000259" key="3">
    <source>
        <dbReference type="PROSITE" id="PS51186"/>
    </source>
</evidence>
<keyword evidence="2" id="KW-0012">Acyltransferase</keyword>
<proteinExistence type="predicted"/>
<reference evidence="4 5" key="1">
    <citation type="submission" date="2020-12" db="EMBL/GenBank/DDBJ databases">
        <title>FDA dAtabase for Regulatory Grade micrObial Sequences (FDA-ARGOS): Supporting development and validation of Infectious Disease Dx tests.</title>
        <authorList>
            <person name="Sproer C."/>
            <person name="Gronow S."/>
            <person name="Severitt S."/>
            <person name="Schroder I."/>
            <person name="Tallon L."/>
            <person name="Sadzewicz L."/>
            <person name="Zhao X."/>
            <person name="Boylan J."/>
            <person name="Ott S."/>
            <person name="Bowen H."/>
            <person name="Vavikolanu K."/>
            <person name="Mehta A."/>
            <person name="Aluvathingal J."/>
            <person name="Nadendla S."/>
            <person name="Lowell S."/>
            <person name="Myers T."/>
            <person name="Yan Y."/>
            <person name="Sichtig H."/>
        </authorList>
    </citation>
    <scope>NUCLEOTIDE SEQUENCE [LARGE SCALE GENOMIC DNA]</scope>
    <source>
        <strain evidence="4 5">FDAARGOS_986</strain>
    </source>
</reference>
<dbReference type="PROSITE" id="PS51186">
    <property type="entry name" value="GNAT"/>
    <property type="match status" value="1"/>
</dbReference>
<dbReference type="InterPro" id="IPR000182">
    <property type="entry name" value="GNAT_dom"/>
</dbReference>
<accession>A0A7T4A894</accession>
<dbReference type="InterPro" id="IPR050832">
    <property type="entry name" value="Bact_Acetyltransf"/>
</dbReference>
<dbReference type="InterPro" id="IPR016181">
    <property type="entry name" value="Acyl_CoA_acyltransferase"/>
</dbReference>
<evidence type="ECO:0000256" key="2">
    <source>
        <dbReference type="ARBA" id="ARBA00023315"/>
    </source>
</evidence>
<feature type="domain" description="N-acetyltransferase" evidence="3">
    <location>
        <begin position="1"/>
        <end position="155"/>
    </location>
</feature>
<dbReference type="RefSeq" id="WP_042029393.1">
    <property type="nucleotide sequence ID" value="NZ_CAWMFX010000001.1"/>
</dbReference>
<protein>
    <submittedName>
        <fullName evidence="4">GNAT family N-acetyltransferase</fullName>
    </submittedName>
</protein>
<dbReference type="GeneID" id="69552935"/>
<dbReference type="PANTHER" id="PTHR43877">
    <property type="entry name" value="AMINOALKYLPHOSPHONATE N-ACETYLTRANSFERASE-RELATED-RELATED"/>
    <property type="match status" value="1"/>
</dbReference>
<evidence type="ECO:0000256" key="1">
    <source>
        <dbReference type="ARBA" id="ARBA00022679"/>
    </source>
</evidence>
<dbReference type="CDD" id="cd04301">
    <property type="entry name" value="NAT_SF"/>
    <property type="match status" value="1"/>
</dbReference>
<dbReference type="Gene3D" id="3.40.630.30">
    <property type="match status" value="1"/>
</dbReference>
<organism evidence="4 5">
    <name type="scientific">Aeromonas jandaei</name>
    <dbReference type="NCBI Taxonomy" id="650"/>
    <lineage>
        <taxon>Bacteria</taxon>
        <taxon>Pseudomonadati</taxon>
        <taxon>Pseudomonadota</taxon>
        <taxon>Gammaproteobacteria</taxon>
        <taxon>Aeromonadales</taxon>
        <taxon>Aeromonadaceae</taxon>
        <taxon>Aeromonas</taxon>
    </lineage>
</organism>
<evidence type="ECO:0000313" key="5">
    <source>
        <dbReference type="Proteomes" id="UP000595481"/>
    </source>
</evidence>
<dbReference type="EMBL" id="CP066092">
    <property type="protein sequence ID" value="QQB19137.1"/>
    <property type="molecule type" value="Genomic_DNA"/>
</dbReference>
<dbReference type="Pfam" id="PF00583">
    <property type="entry name" value="Acetyltransf_1"/>
    <property type="match status" value="1"/>
</dbReference>
<keyword evidence="1" id="KW-0808">Transferase</keyword>
<evidence type="ECO:0000313" key="4">
    <source>
        <dbReference type="EMBL" id="QQB19137.1"/>
    </source>
</evidence>
<dbReference type="Proteomes" id="UP000595481">
    <property type="component" value="Chromosome"/>
</dbReference>
<dbReference type="SUPFAM" id="SSF55729">
    <property type="entry name" value="Acyl-CoA N-acyltransferases (Nat)"/>
    <property type="match status" value="1"/>
</dbReference>
<keyword evidence="5" id="KW-1185">Reference proteome</keyword>